<accession>A0ABP8ZWX5</accession>
<comment type="caution">
    <text evidence="1">The sequence shown here is derived from an EMBL/GenBank/DDBJ whole genome shotgun (WGS) entry which is preliminary data.</text>
</comment>
<gene>
    <name evidence="1" type="ORF">GCM10023230_18080</name>
</gene>
<dbReference type="InterPro" id="IPR011050">
    <property type="entry name" value="Pectin_lyase_fold/virulence"/>
</dbReference>
<dbReference type="PROSITE" id="PS51257">
    <property type="entry name" value="PROKAR_LIPOPROTEIN"/>
    <property type="match status" value="1"/>
</dbReference>
<dbReference type="NCBIfam" id="NF041518">
    <property type="entry name" value="choice_anch_Q"/>
    <property type="match status" value="1"/>
</dbReference>
<dbReference type="InterPro" id="IPR059226">
    <property type="entry name" value="Choice_anch_Q_dom"/>
</dbReference>
<evidence type="ECO:0008006" key="3">
    <source>
        <dbReference type="Google" id="ProtNLM"/>
    </source>
</evidence>
<reference evidence="2" key="1">
    <citation type="journal article" date="2019" name="Int. J. Syst. Evol. Microbiol.">
        <title>The Global Catalogue of Microorganisms (GCM) 10K type strain sequencing project: providing services to taxonomists for standard genome sequencing and annotation.</title>
        <authorList>
            <consortium name="The Broad Institute Genomics Platform"/>
            <consortium name="The Broad Institute Genome Sequencing Center for Infectious Disease"/>
            <person name="Wu L."/>
            <person name="Ma J."/>
        </authorList>
    </citation>
    <scope>NUCLEOTIDE SEQUENCE [LARGE SCALE GENOMIC DNA]</scope>
    <source>
        <strain evidence="2">JCM 18198</strain>
    </source>
</reference>
<keyword evidence="2" id="KW-1185">Reference proteome</keyword>
<dbReference type="Proteomes" id="UP001500141">
    <property type="component" value="Unassembled WGS sequence"/>
</dbReference>
<evidence type="ECO:0000313" key="1">
    <source>
        <dbReference type="EMBL" id="GAA4768537.1"/>
    </source>
</evidence>
<dbReference type="RefSeq" id="WP_264542110.1">
    <property type="nucleotide sequence ID" value="NZ_BAABIP010000015.1"/>
</dbReference>
<protein>
    <recommendedName>
        <fullName evidence="3">DUF5123 domain-containing protein</fullName>
    </recommendedName>
</protein>
<organism evidence="1 2">
    <name type="scientific">Flavobacterium hankyongi</name>
    <dbReference type="NCBI Taxonomy" id="1176532"/>
    <lineage>
        <taxon>Bacteria</taxon>
        <taxon>Pseudomonadati</taxon>
        <taxon>Bacteroidota</taxon>
        <taxon>Flavobacteriia</taxon>
        <taxon>Flavobacteriales</taxon>
        <taxon>Flavobacteriaceae</taxon>
        <taxon>Flavobacterium</taxon>
    </lineage>
</organism>
<proteinExistence type="predicted"/>
<evidence type="ECO:0000313" key="2">
    <source>
        <dbReference type="Proteomes" id="UP001500141"/>
    </source>
</evidence>
<dbReference type="SUPFAM" id="SSF51126">
    <property type="entry name" value="Pectin lyase-like"/>
    <property type="match status" value="1"/>
</dbReference>
<name>A0ABP8ZWX5_9FLAO</name>
<dbReference type="EMBL" id="BAABIP010000015">
    <property type="protein sequence ID" value="GAA4768537.1"/>
    <property type="molecule type" value="Genomic_DNA"/>
</dbReference>
<sequence length="520" mass="57375">MRYSILLIVVTFLSLTSCRKDFDTKPSNGQLEFSKTTVYLDTVFTNTSSSTYTLKVYNRSNDDIHIPSITLGKGDNSKYRIMVDGMSGRDGKGKHFENVELLAKDSMYVFIEATAGIADANPTDFLYTDKILFDGGTNQQSVDLVTLIQDAYFIYPQRTQNPDNSYTYEGLPLSSTNPRLTSFSLDESDPINGNELHFNNTKPYVIYGFPTVPNNKILEIDPGARVYFHSESGIIVADNASIHVNGAQSTTTALEKEVIFEGDRLEPGFADVPGQWFSIILTDGSTNNRFKNLTIKNATVGLFVQNNDGTTVEIENTQIYNSSVAGILARTGKINGRNIVISKAGQYALACTLGGNYDFTHCTFANYWSGSSRQSPTVLLDNTYNDGETLFIADLVQANIRNSIIFGPNNIELGLNKNTLKSFNYSIQNTLIKFNDINNQFGNNPLYTPLKDVSNANLFSNNQTTNDPKFKNTNKNNLRILLGSAAIAKGNNTYLIPTDADGITRTPASTPDLGAYQHLP</sequence>